<evidence type="ECO:0000313" key="1">
    <source>
        <dbReference type="EMBL" id="VDN09510.1"/>
    </source>
</evidence>
<organism evidence="1 2">
    <name type="scientific">Dibothriocephalus latus</name>
    <name type="common">Fish tapeworm</name>
    <name type="synonym">Diphyllobothrium latum</name>
    <dbReference type="NCBI Taxonomy" id="60516"/>
    <lineage>
        <taxon>Eukaryota</taxon>
        <taxon>Metazoa</taxon>
        <taxon>Spiralia</taxon>
        <taxon>Lophotrochozoa</taxon>
        <taxon>Platyhelminthes</taxon>
        <taxon>Cestoda</taxon>
        <taxon>Eucestoda</taxon>
        <taxon>Diphyllobothriidea</taxon>
        <taxon>Diphyllobothriidae</taxon>
        <taxon>Dibothriocephalus</taxon>
    </lineage>
</organism>
<evidence type="ECO:0000313" key="2">
    <source>
        <dbReference type="Proteomes" id="UP000281553"/>
    </source>
</evidence>
<gene>
    <name evidence="1" type="ORF">DILT_LOCUS5341</name>
</gene>
<dbReference type="EMBL" id="UYRU01047201">
    <property type="protein sequence ID" value="VDN09510.1"/>
    <property type="molecule type" value="Genomic_DNA"/>
</dbReference>
<sequence length="192" mass="22170">MFAVIEDVAGSGPSHMLESTIQYQIWEHLADSSGSFRLLNFSAWFYWSLLHRPSLKFSTPSFMRQRYSGVLENLLKIAELLTKYVDASKARRSVLTAPCTEDGKSLYKGFTGKKILMNLIIGRAQLDQPVESLMYLLEEETIEFRIELWRIVANKYTVTTKKLSAYSMALKLLKARLLLIFYLISIEFHRSK</sequence>
<reference evidence="1 2" key="1">
    <citation type="submission" date="2018-11" db="EMBL/GenBank/DDBJ databases">
        <authorList>
            <consortium name="Pathogen Informatics"/>
        </authorList>
    </citation>
    <scope>NUCLEOTIDE SEQUENCE [LARGE SCALE GENOMIC DNA]</scope>
</reference>
<protein>
    <submittedName>
        <fullName evidence="1">Uncharacterized protein</fullName>
    </submittedName>
</protein>
<accession>A0A3P7L7V9</accession>
<name>A0A3P7L7V9_DIBLA</name>
<dbReference type="Proteomes" id="UP000281553">
    <property type="component" value="Unassembled WGS sequence"/>
</dbReference>
<keyword evidence="2" id="KW-1185">Reference proteome</keyword>
<dbReference type="AlphaFoldDB" id="A0A3P7L7V9"/>
<proteinExistence type="predicted"/>